<organism evidence="2 3">
    <name type="scientific">Protopolystoma xenopodis</name>
    <dbReference type="NCBI Taxonomy" id="117903"/>
    <lineage>
        <taxon>Eukaryota</taxon>
        <taxon>Metazoa</taxon>
        <taxon>Spiralia</taxon>
        <taxon>Lophotrochozoa</taxon>
        <taxon>Platyhelminthes</taxon>
        <taxon>Monogenea</taxon>
        <taxon>Polyopisthocotylea</taxon>
        <taxon>Polystomatidea</taxon>
        <taxon>Polystomatidae</taxon>
        <taxon>Protopolystoma</taxon>
    </lineage>
</organism>
<gene>
    <name evidence="2" type="ORF">PXEA_LOCUS24654</name>
</gene>
<protein>
    <submittedName>
        <fullName evidence="2">Uncharacterized protein</fullName>
    </submittedName>
</protein>
<feature type="transmembrane region" description="Helical" evidence="1">
    <location>
        <begin position="20"/>
        <end position="43"/>
    </location>
</feature>
<keyword evidence="1" id="KW-0472">Membrane</keyword>
<feature type="transmembrane region" description="Helical" evidence="1">
    <location>
        <begin position="55"/>
        <end position="80"/>
    </location>
</feature>
<dbReference type="AlphaFoldDB" id="A0A3S5BN05"/>
<proteinExistence type="predicted"/>
<dbReference type="Proteomes" id="UP000784294">
    <property type="component" value="Unassembled WGS sequence"/>
</dbReference>
<keyword evidence="3" id="KW-1185">Reference proteome</keyword>
<evidence type="ECO:0000256" key="1">
    <source>
        <dbReference type="SAM" id="Phobius"/>
    </source>
</evidence>
<sequence length="89" mass="9682">MAQPKWYAIAHLDSPLTWKSISFASLSLVRLLVIFASAIKMFAIPLAPDLYGKNLGLATLAISKVRALGVGLRFFFGLIFSQYSSTAST</sequence>
<reference evidence="2" key="1">
    <citation type="submission" date="2018-11" db="EMBL/GenBank/DDBJ databases">
        <authorList>
            <consortium name="Pathogen Informatics"/>
        </authorList>
    </citation>
    <scope>NUCLEOTIDE SEQUENCE</scope>
</reference>
<dbReference type="EMBL" id="CAAALY010119889">
    <property type="protein sequence ID" value="VEL31214.1"/>
    <property type="molecule type" value="Genomic_DNA"/>
</dbReference>
<name>A0A3S5BN05_9PLAT</name>
<keyword evidence="1" id="KW-1133">Transmembrane helix</keyword>
<keyword evidence="1" id="KW-0812">Transmembrane</keyword>
<evidence type="ECO:0000313" key="2">
    <source>
        <dbReference type="EMBL" id="VEL31214.1"/>
    </source>
</evidence>
<accession>A0A3S5BN05</accession>
<evidence type="ECO:0000313" key="3">
    <source>
        <dbReference type="Proteomes" id="UP000784294"/>
    </source>
</evidence>
<comment type="caution">
    <text evidence="2">The sequence shown here is derived from an EMBL/GenBank/DDBJ whole genome shotgun (WGS) entry which is preliminary data.</text>
</comment>